<organism evidence="1 2">
    <name type="scientific">Pyramidobacter piscolens W5455</name>
    <dbReference type="NCBI Taxonomy" id="352165"/>
    <lineage>
        <taxon>Bacteria</taxon>
        <taxon>Thermotogati</taxon>
        <taxon>Synergistota</taxon>
        <taxon>Synergistia</taxon>
        <taxon>Synergistales</taxon>
        <taxon>Dethiosulfovibrionaceae</taxon>
        <taxon>Pyramidobacter</taxon>
    </lineage>
</organism>
<comment type="caution">
    <text evidence="1">The sequence shown here is derived from an EMBL/GenBank/DDBJ whole genome shotgun (WGS) entry which is preliminary data.</text>
</comment>
<dbReference type="EMBL" id="ADFP01000038">
    <property type="protein sequence ID" value="EFB91506.1"/>
    <property type="molecule type" value="Genomic_DNA"/>
</dbReference>
<evidence type="ECO:0000313" key="1">
    <source>
        <dbReference type="EMBL" id="EFB91506.1"/>
    </source>
</evidence>
<evidence type="ECO:0000313" key="2">
    <source>
        <dbReference type="Proteomes" id="UP000006462"/>
    </source>
</evidence>
<sequence>MKLLLQEIVETVSSSANGKKQGRAAILHGLMISLKKTAFYRSAFWQHKITFLEAPKK</sequence>
<name>A0ABM9ZXD4_9BACT</name>
<keyword evidence="2" id="KW-1185">Reference proteome</keyword>
<dbReference type="Proteomes" id="UP000006462">
    <property type="component" value="Unassembled WGS sequence"/>
</dbReference>
<reference evidence="1 2" key="1">
    <citation type="submission" date="2009-12" db="EMBL/GenBank/DDBJ databases">
        <authorList>
            <person name="Shrivastava S."/>
            <person name="Madupu R."/>
            <person name="Durkin A.S."/>
            <person name="Torralba M."/>
            <person name="Methe B."/>
            <person name="Sutton G.G."/>
            <person name="Strausberg R.L."/>
            <person name="Nelson K.E."/>
        </authorList>
    </citation>
    <scope>NUCLEOTIDE SEQUENCE [LARGE SCALE GENOMIC DNA]</scope>
    <source>
        <strain evidence="1 2">W5455</strain>
    </source>
</reference>
<accession>A0ABM9ZXD4</accession>
<protein>
    <submittedName>
        <fullName evidence="1">Uncharacterized protein</fullName>
    </submittedName>
</protein>
<gene>
    <name evidence="1" type="ORF">HMPREF7215_1474</name>
</gene>
<proteinExistence type="predicted"/>